<dbReference type="Pfam" id="PF12796">
    <property type="entry name" value="Ank_2"/>
    <property type="match status" value="1"/>
</dbReference>
<accession>A0ABR4HR12</accession>
<organism evidence="5 6">
    <name type="scientific">Aspergillus cavernicola</name>
    <dbReference type="NCBI Taxonomy" id="176166"/>
    <lineage>
        <taxon>Eukaryota</taxon>
        <taxon>Fungi</taxon>
        <taxon>Dikarya</taxon>
        <taxon>Ascomycota</taxon>
        <taxon>Pezizomycotina</taxon>
        <taxon>Eurotiomycetes</taxon>
        <taxon>Eurotiomycetidae</taxon>
        <taxon>Eurotiales</taxon>
        <taxon>Aspergillaceae</taxon>
        <taxon>Aspergillus</taxon>
        <taxon>Aspergillus subgen. Nidulantes</taxon>
    </lineage>
</organism>
<dbReference type="InterPro" id="IPR002110">
    <property type="entry name" value="Ankyrin_rpt"/>
</dbReference>
<dbReference type="SUPFAM" id="SSF52540">
    <property type="entry name" value="P-loop containing nucleoside triphosphate hydrolases"/>
    <property type="match status" value="1"/>
</dbReference>
<dbReference type="Pfam" id="PF00023">
    <property type="entry name" value="Ank"/>
    <property type="match status" value="1"/>
</dbReference>
<evidence type="ECO:0000256" key="2">
    <source>
        <dbReference type="PROSITE-ProRule" id="PRU00023"/>
    </source>
</evidence>
<keyword evidence="1" id="KW-0677">Repeat</keyword>
<keyword evidence="6" id="KW-1185">Reference proteome</keyword>
<proteinExistence type="predicted"/>
<dbReference type="PROSITE" id="PS50297">
    <property type="entry name" value="ANK_REP_REGION"/>
    <property type="match status" value="2"/>
</dbReference>
<evidence type="ECO:0000313" key="5">
    <source>
        <dbReference type="EMBL" id="KAL2817926.1"/>
    </source>
</evidence>
<dbReference type="SUPFAM" id="SSF48403">
    <property type="entry name" value="Ankyrin repeat"/>
    <property type="match status" value="3"/>
</dbReference>
<dbReference type="PANTHER" id="PTHR46082">
    <property type="entry name" value="ATP/GTP-BINDING PROTEIN-RELATED"/>
    <property type="match status" value="1"/>
</dbReference>
<dbReference type="InterPro" id="IPR035994">
    <property type="entry name" value="Nucleoside_phosphorylase_sf"/>
</dbReference>
<dbReference type="InterPro" id="IPR027417">
    <property type="entry name" value="P-loop_NTPase"/>
</dbReference>
<feature type="repeat" description="ANK" evidence="2">
    <location>
        <begin position="1500"/>
        <end position="1532"/>
    </location>
</feature>
<evidence type="ECO:0000259" key="3">
    <source>
        <dbReference type="Pfam" id="PF01048"/>
    </source>
</evidence>
<dbReference type="Gene3D" id="1.25.40.20">
    <property type="entry name" value="Ankyrin repeat-containing domain"/>
    <property type="match status" value="3"/>
</dbReference>
<dbReference type="InterPro" id="IPR036770">
    <property type="entry name" value="Ankyrin_rpt-contain_sf"/>
</dbReference>
<dbReference type="SMART" id="SM00248">
    <property type="entry name" value="ANK"/>
    <property type="match status" value="13"/>
</dbReference>
<sequence length="1619" mass="180966">MSHNEYTVGIICALPFEAAAAVTMLDEEYKTMPAHDLADHNTYRFGRLHQHKVVIASLPSGVYGTTSAATVAKDMLRTFQSLRVGLMVGIGGAAPVPDSEEQDIRLGDVIISKPSGAFGGLVQFDYGKHSQVAGLIRKGTLPAPPFSLLTALSKLESDLELGESTIPEHLATALQRGPTVAKRFGHPGIVNDVLYEQDYVHPTSAATCANCDVSRQIPRQERESTEPVIFCGNIASSNSVIKNAILRDQLRQELDVLCFEMEAAGLVDFPCLVLRGISDYSDSHKNNRWQRYAAATAAACAKSLLGCIATTSVLNEQPIVQVSDPVLQAVTLKQLAQVERIGNSLDTSAQRKEIRYKDDQQSKCLQFFDVLPYLSYKNRNPDRVAGSCRWVLESSQYRNWLDRQQDDLLWISADPGCGKSVLAKAIIDENLSADKYTVCYFFFRDDERQTNISLALCCLLHQLFQQQPHLLSRAIELLKSKSNTLKQDPDELWRLFVAASTDTTNSRPVICVFDALDECSEKDRRQLMYFFNGFCTQALQNTPRETQLKIIVTSRPYFEFDSFLKTPDNPRLLRLAGEFENQKIQDEIDLVIKVKIGILASHFGLKEMIREKVEARMLAMKNRTYLWVSLVIAHLEHSIGQGQKFRTRDLDQLPSNVEEAYEKILDRHTGNISRRHDALILLHIIVGARRSMTVQEIDVAFNLAQQVAIDDYDYQHDLDDEFLDGEFLVDRIRNLCGLFVFVVDERVHLFHQTAKEFLLSKASGSMAMQDPFIKYPFINMANVPRCWKGSTQILTCDLLLAQVCISCLLILDPGSQIRDIVTISGESEQLKPLFEYSAAYWPDHYRDASLFGPSVLQTKVMRLYHVAHTLQNTWFDVHAKRNFQWKNYRGQPCPAVLASLLGHLSLFKLISDCDKSQADTDSQSLMDSFLPAVRGGHEKVVNYLLDRGLTDIGEKAYGIALLVAAVYGYTPIVQTLLQHRNNASIRIGGQSKDYTRCVQSAIWAASGQGHLEVVRLLAADQPALHPVLDYAVDVAAGNGHETIVRLLLDKRERDSQEKQQKGKDYLFFPLRGATGAGNLRLMQYLLALGADPDGKPQGSADDYSSPSGIFNSMRQGMQTKLRPTGGAPGELLDENIGEESYQTALLGIRLDNLHYRFRASALMTAVRDGNLDAVSLLLAHGANINKLYQTGPSTYFGALETSLLTNNPQIAELLIMRGATVQRRDESQHLNRKKLADNFHPVVLQLLKNGFDLKKTTKEIYVSAVHTAVRLDCLEAAEMLTQKEPSIIPSLSTSLTEFVREEAFSFIEFMITCDIDPDRSFLSEFDGQSLADLVKERAFSVVEFLLDNGVDPERSFLSEFEGSSFAAFIKSTRNLPVVEFLLRHGADPRRLFLSEFDGAYLATLLKETSDVPLVVFLLENGVDSERSFVSEFNDDMLAKLVKMGNMSVLEFLLKNGVSPERSFMSKVDPDLAHHTQWGSFDRVKSLLNLGADPNVPGEKFSKIALHWAAEEGNEDLVVLLLEKGSEPNTLDCFGQTALHYAAEKGYEGITRCLRSVTNTSIVDTKGRTALRCARDGNHIGTVKLLLAFRTPSDNCRDRHNKSLMNWMAAAEYHDGIPKQ</sequence>
<dbReference type="Pfam" id="PF24883">
    <property type="entry name" value="NPHP3_N"/>
    <property type="match status" value="1"/>
</dbReference>
<dbReference type="Pfam" id="PF01048">
    <property type="entry name" value="PNP_UDP_1"/>
    <property type="match status" value="1"/>
</dbReference>
<gene>
    <name evidence="5" type="ORF">BDW59DRAFT_165746</name>
</gene>
<name>A0ABR4HR12_9EURO</name>
<evidence type="ECO:0000313" key="6">
    <source>
        <dbReference type="Proteomes" id="UP001610335"/>
    </source>
</evidence>
<dbReference type="EMBL" id="JBFXLS010000088">
    <property type="protein sequence ID" value="KAL2817926.1"/>
    <property type="molecule type" value="Genomic_DNA"/>
</dbReference>
<dbReference type="Proteomes" id="UP001610335">
    <property type="component" value="Unassembled WGS sequence"/>
</dbReference>
<keyword evidence="2" id="KW-0040">ANK repeat</keyword>
<comment type="caution">
    <text evidence="5">The sequence shown here is derived from an EMBL/GenBank/DDBJ whole genome shotgun (WGS) entry which is preliminary data.</text>
</comment>
<dbReference type="InterPro" id="IPR056884">
    <property type="entry name" value="NPHP3-like_N"/>
</dbReference>
<evidence type="ECO:0000259" key="4">
    <source>
        <dbReference type="Pfam" id="PF24883"/>
    </source>
</evidence>
<dbReference type="Gene3D" id="3.40.50.1580">
    <property type="entry name" value="Nucleoside phosphorylase domain"/>
    <property type="match status" value="1"/>
</dbReference>
<reference evidence="5 6" key="1">
    <citation type="submission" date="2024-07" db="EMBL/GenBank/DDBJ databases">
        <title>Section-level genome sequencing and comparative genomics of Aspergillus sections Usti and Cavernicolus.</title>
        <authorList>
            <consortium name="Lawrence Berkeley National Laboratory"/>
            <person name="Nybo J.L."/>
            <person name="Vesth T.C."/>
            <person name="Theobald S."/>
            <person name="Frisvad J.C."/>
            <person name="Larsen T.O."/>
            <person name="Kjaerboelling I."/>
            <person name="Rothschild-Mancinelli K."/>
            <person name="Lyhne E.K."/>
            <person name="Kogle M.E."/>
            <person name="Barry K."/>
            <person name="Clum A."/>
            <person name="Na H."/>
            <person name="Ledsgaard L."/>
            <person name="Lin J."/>
            <person name="Lipzen A."/>
            <person name="Kuo A."/>
            <person name="Riley R."/>
            <person name="Mondo S."/>
            <person name="LaButti K."/>
            <person name="Haridas S."/>
            <person name="Pangalinan J."/>
            <person name="Salamov A.A."/>
            <person name="Simmons B.A."/>
            <person name="Magnuson J.K."/>
            <person name="Chen J."/>
            <person name="Drula E."/>
            <person name="Henrissat B."/>
            <person name="Wiebenga A."/>
            <person name="Lubbers R.J."/>
            <person name="Gomes A.C."/>
            <person name="Makela M.R."/>
            <person name="Stajich J."/>
            <person name="Grigoriev I.V."/>
            <person name="Mortensen U.H."/>
            <person name="De vries R.P."/>
            <person name="Baker S.E."/>
            <person name="Andersen M.R."/>
        </authorList>
    </citation>
    <scope>NUCLEOTIDE SEQUENCE [LARGE SCALE GENOMIC DNA]</scope>
    <source>
        <strain evidence="5 6">CBS 600.67</strain>
    </source>
</reference>
<dbReference type="PANTHER" id="PTHR46082:SF11">
    <property type="entry name" value="AAA+ ATPASE DOMAIN-CONTAINING PROTEIN-RELATED"/>
    <property type="match status" value="1"/>
</dbReference>
<feature type="domain" description="Nephrocystin 3-like N-terminal" evidence="4">
    <location>
        <begin position="386"/>
        <end position="555"/>
    </location>
</feature>
<feature type="repeat" description="ANK" evidence="2">
    <location>
        <begin position="1157"/>
        <end position="1189"/>
    </location>
</feature>
<dbReference type="PROSITE" id="PS50088">
    <property type="entry name" value="ANK_REPEAT"/>
    <property type="match status" value="2"/>
</dbReference>
<dbReference type="InterPro" id="IPR053137">
    <property type="entry name" value="NLR-like"/>
</dbReference>
<dbReference type="InterPro" id="IPR000845">
    <property type="entry name" value="Nucleoside_phosphorylase_d"/>
</dbReference>
<protein>
    <submittedName>
        <fullName evidence="5">Ankyrin repeat-containing domain protein</fullName>
    </submittedName>
</protein>
<dbReference type="SUPFAM" id="SSF53167">
    <property type="entry name" value="Purine and uridine phosphorylases"/>
    <property type="match status" value="1"/>
</dbReference>
<dbReference type="Gene3D" id="3.40.50.300">
    <property type="entry name" value="P-loop containing nucleotide triphosphate hydrolases"/>
    <property type="match status" value="1"/>
</dbReference>
<evidence type="ECO:0000256" key="1">
    <source>
        <dbReference type="ARBA" id="ARBA00022737"/>
    </source>
</evidence>
<feature type="domain" description="Nucleoside phosphorylase" evidence="3">
    <location>
        <begin position="7"/>
        <end position="297"/>
    </location>
</feature>